<sequence length="91" mass="10521">ARDIKISIKSIRVIEDKINQILLVNQQLTCEWGVVSLKNGNNPLFDQNIKIEFKDLDDNLYVVIATFKKDVSEERAKLGHVDKLFSDIRLH</sequence>
<name>A0A2G9YDA1_9BACT</name>
<evidence type="ECO:0000313" key="1">
    <source>
        <dbReference type="EMBL" id="PIP17162.1"/>
    </source>
</evidence>
<organism evidence="1 2">
    <name type="scientific">Candidatus Portnoybacteria bacterium CG23_combo_of_CG06-09_8_20_14_all_37_13</name>
    <dbReference type="NCBI Taxonomy" id="1974819"/>
    <lineage>
        <taxon>Bacteria</taxon>
        <taxon>Candidatus Portnoyibacteriota</taxon>
    </lineage>
</organism>
<protein>
    <submittedName>
        <fullName evidence="1">Uncharacterized protein</fullName>
    </submittedName>
</protein>
<reference evidence="1 2" key="1">
    <citation type="submission" date="2017-09" db="EMBL/GenBank/DDBJ databases">
        <title>Depth-based differentiation of microbial function through sediment-hosted aquifers and enrichment of novel symbionts in the deep terrestrial subsurface.</title>
        <authorList>
            <person name="Probst A.J."/>
            <person name="Ladd B."/>
            <person name="Jarett J.K."/>
            <person name="Geller-Mcgrath D.E."/>
            <person name="Sieber C.M."/>
            <person name="Emerson J.B."/>
            <person name="Anantharaman K."/>
            <person name="Thomas B.C."/>
            <person name="Malmstrom R."/>
            <person name="Stieglmeier M."/>
            <person name="Klingl A."/>
            <person name="Woyke T."/>
            <person name="Ryan C.M."/>
            <person name="Banfield J.F."/>
        </authorList>
    </citation>
    <scope>NUCLEOTIDE SEQUENCE [LARGE SCALE GENOMIC DNA]</scope>
    <source>
        <strain evidence="1">CG23_combo_of_CG06-09_8_20_14_all_37_13</strain>
    </source>
</reference>
<comment type="caution">
    <text evidence="1">The sequence shown here is derived from an EMBL/GenBank/DDBJ whole genome shotgun (WGS) entry which is preliminary data.</text>
</comment>
<dbReference type="EMBL" id="PCRH01000032">
    <property type="protein sequence ID" value="PIP17162.1"/>
    <property type="molecule type" value="Genomic_DNA"/>
</dbReference>
<gene>
    <name evidence="1" type="ORF">COX44_01465</name>
</gene>
<feature type="non-terminal residue" evidence="1">
    <location>
        <position position="1"/>
    </location>
</feature>
<dbReference type="Proteomes" id="UP000231480">
    <property type="component" value="Unassembled WGS sequence"/>
</dbReference>
<accession>A0A2G9YDA1</accession>
<dbReference type="AlphaFoldDB" id="A0A2G9YDA1"/>
<proteinExistence type="predicted"/>
<evidence type="ECO:0000313" key="2">
    <source>
        <dbReference type="Proteomes" id="UP000231480"/>
    </source>
</evidence>